<comment type="subcellular location">
    <subcellularLocation>
        <location evidence="1">Cytoplasm</location>
    </subcellularLocation>
</comment>
<dbReference type="PROSITE" id="PS00018">
    <property type="entry name" value="EF_HAND_1"/>
    <property type="match status" value="2"/>
</dbReference>
<dbReference type="Proteomes" id="UP000323067">
    <property type="component" value="Chromosome iv"/>
</dbReference>
<dbReference type="CDD" id="cd16180">
    <property type="entry name" value="EFh_PEF_Group_I"/>
    <property type="match status" value="1"/>
</dbReference>
<dbReference type="PANTHER" id="PTHR46212:SF3">
    <property type="entry name" value="GH27120P"/>
    <property type="match status" value="1"/>
</dbReference>
<gene>
    <name evidence="8" type="ORF">A9K55_003705</name>
</gene>
<feature type="compositionally biased region" description="Basic and acidic residues" evidence="6">
    <location>
        <begin position="93"/>
        <end position="102"/>
    </location>
</feature>
<evidence type="ECO:0000313" key="9">
    <source>
        <dbReference type="Proteomes" id="UP000323067"/>
    </source>
</evidence>
<feature type="domain" description="EF-hand" evidence="7">
    <location>
        <begin position="195"/>
        <end position="230"/>
    </location>
</feature>
<sequence>MAYNRAYDPDSLPRFAEPDEKPGQAPQPRPPQQQYRPQPAPPQQHRPQPPPPQQQQQTYHQQPPPPQQQTYHQQPPPQQQRFNQNPPPPLKDQYARPQDKYARPSPTHSQSQNLRQQTPNYGHSPPANATAHRPPPPASRPSPTSIPPPSPAPGADSGVDPTLLPLFRAVDKAGTGHLTEKELSAALVNGDWTAFDIQTVRMMIRMFDADRSGSIGYEEFCGLWSFLGSWRTLFDRFDVDHSGNISLAEFTDALVAFRYRLSPAFVELLFRTYDKRNEGVMSFDLFVQACISLKRMTDVFKKYDDDRDGYITLSFEDFLSEILKQMK</sequence>
<feature type="compositionally biased region" description="Pro residues" evidence="6">
    <location>
        <begin position="38"/>
        <end position="53"/>
    </location>
</feature>
<keyword evidence="4" id="KW-0677">Repeat</keyword>
<evidence type="ECO:0000313" key="8">
    <source>
        <dbReference type="EMBL" id="ATY58730.1"/>
    </source>
</evidence>
<dbReference type="GO" id="GO:0005509">
    <property type="term" value="F:calcium ion binding"/>
    <property type="evidence" value="ECO:0007669"/>
    <property type="project" value="InterPro"/>
</dbReference>
<dbReference type="PROSITE" id="PS50222">
    <property type="entry name" value="EF_HAND_2"/>
    <property type="match status" value="2"/>
</dbReference>
<feature type="compositionally biased region" description="Pro residues" evidence="6">
    <location>
        <begin position="133"/>
        <end position="152"/>
    </location>
</feature>
<evidence type="ECO:0000256" key="3">
    <source>
        <dbReference type="ARBA" id="ARBA00022723"/>
    </source>
</evidence>
<dbReference type="SUPFAM" id="SSF47473">
    <property type="entry name" value="EF-hand"/>
    <property type="match status" value="1"/>
</dbReference>
<accession>A0A2H4S6I1</accession>
<proteinExistence type="predicted"/>
<dbReference type="InterPro" id="IPR002048">
    <property type="entry name" value="EF_hand_dom"/>
</dbReference>
<evidence type="ECO:0000256" key="6">
    <source>
        <dbReference type="SAM" id="MobiDB-lite"/>
    </source>
</evidence>
<evidence type="ECO:0000256" key="2">
    <source>
        <dbReference type="ARBA" id="ARBA00022490"/>
    </source>
</evidence>
<protein>
    <submittedName>
        <fullName evidence="8">Programmed cell death 6</fullName>
    </submittedName>
</protein>
<evidence type="ECO:0000259" key="7">
    <source>
        <dbReference type="PROSITE" id="PS50222"/>
    </source>
</evidence>
<organism evidence="8 9">
    <name type="scientific">Cordyceps militaris</name>
    <name type="common">Caterpillar fungus</name>
    <name type="synonym">Clavaria militaris</name>
    <dbReference type="NCBI Taxonomy" id="73501"/>
    <lineage>
        <taxon>Eukaryota</taxon>
        <taxon>Fungi</taxon>
        <taxon>Dikarya</taxon>
        <taxon>Ascomycota</taxon>
        <taxon>Pezizomycotina</taxon>
        <taxon>Sordariomycetes</taxon>
        <taxon>Hypocreomycetidae</taxon>
        <taxon>Hypocreales</taxon>
        <taxon>Cordycipitaceae</taxon>
        <taxon>Cordyceps</taxon>
    </lineage>
</organism>
<dbReference type="SMART" id="SM00054">
    <property type="entry name" value="EFh"/>
    <property type="match status" value="5"/>
</dbReference>
<reference evidence="8 9" key="1">
    <citation type="journal article" date="2017" name="BMC Genomics">
        <title>Chromosome level assembly and secondary metabolite potential of the parasitic fungus Cordyceps militaris.</title>
        <authorList>
            <person name="Kramer G.J."/>
            <person name="Nodwell J.R."/>
        </authorList>
    </citation>
    <scope>NUCLEOTIDE SEQUENCE [LARGE SCALE GENOMIC DNA]</scope>
    <source>
        <strain evidence="8 9">ATCC 34164</strain>
    </source>
</reference>
<dbReference type="InterPro" id="IPR011992">
    <property type="entry name" value="EF-hand-dom_pair"/>
</dbReference>
<feature type="compositionally biased region" description="Low complexity" evidence="6">
    <location>
        <begin position="68"/>
        <end position="84"/>
    </location>
</feature>
<evidence type="ECO:0000256" key="5">
    <source>
        <dbReference type="ARBA" id="ARBA00022837"/>
    </source>
</evidence>
<dbReference type="OrthoDB" id="186625at2759"/>
<feature type="compositionally biased region" description="Polar residues" evidence="6">
    <location>
        <begin position="106"/>
        <end position="121"/>
    </location>
</feature>
<feature type="region of interest" description="Disordered" evidence="6">
    <location>
        <begin position="1"/>
        <end position="160"/>
    </location>
</feature>
<dbReference type="Pfam" id="PF13202">
    <property type="entry name" value="EF-hand_5"/>
    <property type="match status" value="1"/>
</dbReference>
<dbReference type="Gene3D" id="1.10.238.10">
    <property type="entry name" value="EF-hand"/>
    <property type="match status" value="1"/>
</dbReference>
<dbReference type="InterPro" id="IPR051426">
    <property type="entry name" value="Peflin/Sorcin_CaBP"/>
</dbReference>
<dbReference type="GO" id="GO:0005737">
    <property type="term" value="C:cytoplasm"/>
    <property type="evidence" value="ECO:0007669"/>
    <property type="project" value="UniProtKB-SubCell"/>
</dbReference>
<evidence type="ECO:0000256" key="1">
    <source>
        <dbReference type="ARBA" id="ARBA00004496"/>
    </source>
</evidence>
<name>A0A2H4S6I1_CORMI</name>
<dbReference type="InterPro" id="IPR018247">
    <property type="entry name" value="EF_Hand_1_Ca_BS"/>
</dbReference>
<dbReference type="EMBL" id="CP023322">
    <property type="protein sequence ID" value="ATY58730.1"/>
    <property type="molecule type" value="Genomic_DNA"/>
</dbReference>
<evidence type="ECO:0000256" key="4">
    <source>
        <dbReference type="ARBA" id="ARBA00022737"/>
    </source>
</evidence>
<dbReference type="PRINTS" id="PR01217">
    <property type="entry name" value="PRICHEXTENSN"/>
</dbReference>
<dbReference type="AlphaFoldDB" id="A0A2H4S6I1"/>
<dbReference type="GO" id="GO:0048306">
    <property type="term" value="F:calcium-dependent protein binding"/>
    <property type="evidence" value="ECO:0007669"/>
    <property type="project" value="UniProtKB-ARBA"/>
</dbReference>
<dbReference type="VEuPathDB" id="FungiDB:A9K55_003705"/>
<dbReference type="PANTHER" id="PTHR46212">
    <property type="entry name" value="PEFLIN"/>
    <property type="match status" value="1"/>
</dbReference>
<keyword evidence="5" id="KW-0106">Calcium</keyword>
<keyword evidence="2" id="KW-0963">Cytoplasm</keyword>
<dbReference type="Pfam" id="PF13499">
    <property type="entry name" value="EF-hand_7"/>
    <property type="match status" value="2"/>
</dbReference>
<keyword evidence="3" id="KW-0479">Metal-binding</keyword>
<dbReference type="VEuPathDB" id="FungiDB:CCM_06344"/>
<feature type="domain" description="EF-hand" evidence="7">
    <location>
        <begin position="231"/>
        <end position="260"/>
    </location>
</feature>